<dbReference type="PROSITE" id="PS51257">
    <property type="entry name" value="PROKAR_LIPOPROTEIN"/>
    <property type="match status" value="1"/>
</dbReference>
<proteinExistence type="predicted"/>
<evidence type="ECO:0000256" key="1">
    <source>
        <dbReference type="SAM" id="SignalP"/>
    </source>
</evidence>
<keyword evidence="5" id="KW-1185">Reference proteome</keyword>
<name>A0A2P8GYG6_9MICO</name>
<comment type="caution">
    <text evidence="2">The sequence shown here is derived from an EMBL/GenBank/DDBJ whole genome shotgun (WGS) entry which is preliminary data.</text>
</comment>
<feature type="chain" id="PRO_5015128064" description="Lipoprotein" evidence="1">
    <location>
        <begin position="26"/>
        <end position="207"/>
    </location>
</feature>
<evidence type="ECO:0000313" key="3">
    <source>
        <dbReference type="EMBL" id="RUQ86536.1"/>
    </source>
</evidence>
<keyword evidence="1" id="KW-0732">Signal</keyword>
<protein>
    <recommendedName>
        <fullName evidence="6">Lipoprotein</fullName>
    </recommendedName>
</protein>
<gene>
    <name evidence="2" type="ORF">CLV49_2644</name>
    <name evidence="3" type="ORF">ELQ93_06005</name>
</gene>
<evidence type="ECO:0000313" key="2">
    <source>
        <dbReference type="EMBL" id="PSL39013.1"/>
    </source>
</evidence>
<organism evidence="2 4">
    <name type="scientific">Labedella gwakjiensis</name>
    <dbReference type="NCBI Taxonomy" id="390269"/>
    <lineage>
        <taxon>Bacteria</taxon>
        <taxon>Bacillati</taxon>
        <taxon>Actinomycetota</taxon>
        <taxon>Actinomycetes</taxon>
        <taxon>Micrococcales</taxon>
        <taxon>Microbacteriaceae</taxon>
        <taxon>Labedella</taxon>
    </lineage>
</organism>
<evidence type="ECO:0008006" key="6">
    <source>
        <dbReference type="Google" id="ProtNLM"/>
    </source>
</evidence>
<sequence length="207" mass="22163">MKQTYAGLAFLASAPLALTGCTATAFTSRAASATPTAPRIEGPWAAEFTAEWQAATTDVERRILEDGVVTDQEYSEMTERFRACLADAGIEFGGFEPDGSYETTSTPGADQDAAHETVNDCSRTSGEDSVGLLYSWVDRNPEHLDDNAIVVQCLQDSGGVDRGYTAAEYSQDIELESSPFIVDVRTGLAAVEVCESDPLGLLGMQDR</sequence>
<dbReference type="OrthoDB" id="3230981at2"/>
<evidence type="ECO:0000313" key="5">
    <source>
        <dbReference type="Proteomes" id="UP000268291"/>
    </source>
</evidence>
<dbReference type="Proteomes" id="UP000268291">
    <property type="component" value="Unassembled WGS sequence"/>
</dbReference>
<dbReference type="EMBL" id="RZGY01000001">
    <property type="protein sequence ID" value="RUQ86536.1"/>
    <property type="molecule type" value="Genomic_DNA"/>
</dbReference>
<reference evidence="3 5" key="2">
    <citation type="submission" date="2018-12" db="EMBL/GenBank/DDBJ databases">
        <authorList>
            <person name="hu s."/>
            <person name="Xu Y."/>
            <person name="Xu B."/>
            <person name="Li F."/>
        </authorList>
    </citation>
    <scope>NUCLEOTIDE SEQUENCE [LARGE SCALE GENOMIC DNA]</scope>
    <source>
        <strain evidence="3 5">KSW2-17</strain>
    </source>
</reference>
<evidence type="ECO:0000313" key="4">
    <source>
        <dbReference type="Proteomes" id="UP000241203"/>
    </source>
</evidence>
<feature type="signal peptide" evidence="1">
    <location>
        <begin position="1"/>
        <end position="25"/>
    </location>
</feature>
<dbReference type="EMBL" id="PYAU01000001">
    <property type="protein sequence ID" value="PSL39013.1"/>
    <property type="molecule type" value="Genomic_DNA"/>
</dbReference>
<accession>A0A2P8GYG6</accession>
<dbReference type="AlphaFoldDB" id="A0A2P8GYG6"/>
<dbReference type="RefSeq" id="WP_106563938.1">
    <property type="nucleotide sequence ID" value="NZ_PYAU01000001.1"/>
</dbReference>
<reference evidence="2 4" key="1">
    <citation type="submission" date="2018-03" db="EMBL/GenBank/DDBJ databases">
        <title>Genomic Encyclopedia of Archaeal and Bacterial Type Strains, Phase II (KMG-II): from individual species to whole genera.</title>
        <authorList>
            <person name="Goeker M."/>
        </authorList>
    </citation>
    <scope>NUCLEOTIDE SEQUENCE [LARGE SCALE GENOMIC DNA]</scope>
    <source>
        <strain evidence="2 4">DSM 21548</strain>
    </source>
</reference>
<dbReference type="Proteomes" id="UP000241203">
    <property type="component" value="Unassembled WGS sequence"/>
</dbReference>